<feature type="compositionally biased region" description="Low complexity" evidence="1">
    <location>
        <begin position="148"/>
        <end position="161"/>
    </location>
</feature>
<proteinExistence type="predicted"/>
<feature type="transmembrane region" description="Helical" evidence="2">
    <location>
        <begin position="575"/>
        <end position="596"/>
    </location>
</feature>
<comment type="caution">
    <text evidence="4">The sequence shown here is derived from an EMBL/GenBank/DDBJ whole genome shotgun (WGS) entry which is preliminary data.</text>
</comment>
<feature type="compositionally biased region" description="Low complexity" evidence="1">
    <location>
        <begin position="126"/>
        <end position="141"/>
    </location>
</feature>
<evidence type="ECO:0000313" key="4">
    <source>
        <dbReference type="EMBL" id="MFC6086095.1"/>
    </source>
</evidence>
<feature type="compositionally biased region" description="Basic and acidic residues" evidence="1">
    <location>
        <begin position="113"/>
        <end position="123"/>
    </location>
</feature>
<evidence type="ECO:0000313" key="5">
    <source>
        <dbReference type="Proteomes" id="UP001596137"/>
    </source>
</evidence>
<feature type="domain" description="NACHT" evidence="3">
    <location>
        <begin position="266"/>
        <end position="427"/>
    </location>
</feature>
<feature type="transmembrane region" description="Helical" evidence="2">
    <location>
        <begin position="678"/>
        <end position="703"/>
    </location>
</feature>
<dbReference type="RefSeq" id="WP_380760939.1">
    <property type="nucleotide sequence ID" value="NZ_JBHSRF010000077.1"/>
</dbReference>
<sequence length="842" mass="89369">MRDDSDPRLAFAERLRALKDAAQISVRGLEVASARTPRRRAGRPPLRLSRGTIAGMISRTRLGRPEQEHVEVFVDTCLRVARESGRTLPGDLGERQAWDAAYRELLLWPAGRDGGRRSADRPRAPGPAAIAAPPDAGSAGDVIRHGRGPASGPSAAPAIRSYDSPPTTPPPPRRRWRRRTAPVMVTPDAVAVAKEVLAGLVGQQWRTEAMLRSLDDPDPIPVRWRTAGDDRLMDHPANLAPAPSPLTVSSDDVAALAARFRAMRRRRLVILGGPGTGKTTLAVQLLRELLATRQGHEHEPVPVLLSVAGWDAGAFPLLQDWLAARLAQDYPALRATSLGAEAPATLAARGEILPVLDGLDELPTAARAAVITTLNRSMSGADQLIVTGRTSDYRAAVEEAGDVLTSALVIEPDPLDPAAAAGYLRRCLPVRPGPAWERVLTHIGTAHQEGPGGALAEVAATPLGLWLLRAVYTTPHSDPAELLDPVRFPGSASLRAHLFDRLIAALIDTRPPSVHPAEPFRPRRRHDPAQMRRRLGYLAHHLTHPRDADGSPRTRDLAWWRLAHDTRAVTRTIRLALGLVTALVIAAVSSVGTGLASSHSPALAGLVYGLAFGLAAGLVIAVAARSWPGQSPGFADPRPRGRGSGPAFRPVRGLVAGLGAGVAMVLLMWLTVDSIATGVIAGAVTGLSVGLAYGFASGFTAWAESPTPEGRAGTPQTSWRADRALNLVRAITVGSTCALTGGLAGGLGAGFTNTPAFGVAVGLCYALTFGLAAGLAAGSHHAWMAYLIATSRLAWRGRLPRRLMAFLDDAHRLGLLRAVGPIYQFRHAELQDHLAAVHRFGR</sequence>
<feature type="region of interest" description="Disordered" evidence="1">
    <location>
        <begin position="111"/>
        <end position="179"/>
    </location>
</feature>
<dbReference type="EMBL" id="JBHSRF010000077">
    <property type="protein sequence ID" value="MFC6086095.1"/>
    <property type="molecule type" value="Genomic_DNA"/>
</dbReference>
<evidence type="ECO:0000256" key="1">
    <source>
        <dbReference type="SAM" id="MobiDB-lite"/>
    </source>
</evidence>
<feature type="transmembrane region" description="Helical" evidence="2">
    <location>
        <begin position="756"/>
        <end position="777"/>
    </location>
</feature>
<keyword evidence="2" id="KW-0812">Transmembrane</keyword>
<feature type="transmembrane region" description="Helical" evidence="2">
    <location>
        <begin position="651"/>
        <end position="672"/>
    </location>
</feature>
<evidence type="ECO:0000256" key="2">
    <source>
        <dbReference type="SAM" id="Phobius"/>
    </source>
</evidence>
<keyword evidence="2" id="KW-1133">Transmembrane helix</keyword>
<organism evidence="4 5">
    <name type="scientific">Sphaerisporangium aureirubrum</name>
    <dbReference type="NCBI Taxonomy" id="1544736"/>
    <lineage>
        <taxon>Bacteria</taxon>
        <taxon>Bacillati</taxon>
        <taxon>Actinomycetota</taxon>
        <taxon>Actinomycetes</taxon>
        <taxon>Streptosporangiales</taxon>
        <taxon>Streptosporangiaceae</taxon>
        <taxon>Sphaerisporangium</taxon>
    </lineage>
</organism>
<gene>
    <name evidence="4" type="ORF">ACFP1K_33350</name>
</gene>
<dbReference type="InterPro" id="IPR027417">
    <property type="entry name" value="P-loop_NTPase"/>
</dbReference>
<feature type="transmembrane region" description="Helical" evidence="2">
    <location>
        <begin position="602"/>
        <end position="624"/>
    </location>
</feature>
<accession>A0ABW1NS31</accession>
<dbReference type="Gene3D" id="3.40.50.300">
    <property type="entry name" value="P-loop containing nucleotide triphosphate hydrolases"/>
    <property type="match status" value="1"/>
</dbReference>
<name>A0ABW1NS31_9ACTN</name>
<dbReference type="Proteomes" id="UP001596137">
    <property type="component" value="Unassembled WGS sequence"/>
</dbReference>
<keyword evidence="5" id="KW-1185">Reference proteome</keyword>
<dbReference type="SUPFAM" id="SSF52540">
    <property type="entry name" value="P-loop containing nucleoside triphosphate hydrolases"/>
    <property type="match status" value="1"/>
</dbReference>
<feature type="transmembrane region" description="Helical" evidence="2">
    <location>
        <begin position="724"/>
        <end position="744"/>
    </location>
</feature>
<reference evidence="5" key="1">
    <citation type="journal article" date="2019" name="Int. J. Syst. Evol. Microbiol.">
        <title>The Global Catalogue of Microorganisms (GCM) 10K type strain sequencing project: providing services to taxonomists for standard genome sequencing and annotation.</title>
        <authorList>
            <consortium name="The Broad Institute Genomics Platform"/>
            <consortium name="The Broad Institute Genome Sequencing Center for Infectious Disease"/>
            <person name="Wu L."/>
            <person name="Ma J."/>
        </authorList>
    </citation>
    <scope>NUCLEOTIDE SEQUENCE [LARGE SCALE GENOMIC DNA]</scope>
    <source>
        <strain evidence="5">JCM 30346</strain>
    </source>
</reference>
<dbReference type="Pfam" id="PF05729">
    <property type="entry name" value="NACHT"/>
    <property type="match status" value="1"/>
</dbReference>
<dbReference type="InterPro" id="IPR007111">
    <property type="entry name" value="NACHT_NTPase"/>
</dbReference>
<keyword evidence="2" id="KW-0472">Membrane</keyword>
<evidence type="ECO:0000259" key="3">
    <source>
        <dbReference type="Pfam" id="PF05729"/>
    </source>
</evidence>
<protein>
    <submittedName>
        <fullName evidence="4">NACHT domain-containing protein</fullName>
    </submittedName>
</protein>